<organism evidence="2 3">
    <name type="scientific">Cylindrotheca closterium</name>
    <dbReference type="NCBI Taxonomy" id="2856"/>
    <lineage>
        <taxon>Eukaryota</taxon>
        <taxon>Sar</taxon>
        <taxon>Stramenopiles</taxon>
        <taxon>Ochrophyta</taxon>
        <taxon>Bacillariophyta</taxon>
        <taxon>Bacillariophyceae</taxon>
        <taxon>Bacillariophycidae</taxon>
        <taxon>Bacillariales</taxon>
        <taxon>Bacillariaceae</taxon>
        <taxon>Cylindrotheca</taxon>
    </lineage>
</organism>
<feature type="compositionally biased region" description="Basic and acidic residues" evidence="1">
    <location>
        <begin position="1"/>
        <end position="10"/>
    </location>
</feature>
<comment type="caution">
    <text evidence="2">The sequence shown here is derived from an EMBL/GenBank/DDBJ whole genome shotgun (WGS) entry which is preliminary data.</text>
</comment>
<feature type="compositionally biased region" description="Basic and acidic residues" evidence="1">
    <location>
        <begin position="34"/>
        <end position="47"/>
    </location>
</feature>
<accession>A0AAD2FNS3</accession>
<dbReference type="AlphaFoldDB" id="A0AAD2FNS3"/>
<reference evidence="2" key="1">
    <citation type="submission" date="2023-08" db="EMBL/GenBank/DDBJ databases">
        <authorList>
            <person name="Audoor S."/>
            <person name="Bilcke G."/>
        </authorList>
    </citation>
    <scope>NUCLEOTIDE SEQUENCE</scope>
</reference>
<evidence type="ECO:0000256" key="1">
    <source>
        <dbReference type="SAM" id="MobiDB-lite"/>
    </source>
</evidence>
<feature type="compositionally biased region" description="Polar residues" evidence="1">
    <location>
        <begin position="51"/>
        <end position="63"/>
    </location>
</feature>
<protein>
    <submittedName>
        <fullName evidence="2">Uncharacterized protein</fullName>
    </submittedName>
</protein>
<feature type="region of interest" description="Disordered" evidence="1">
    <location>
        <begin position="1"/>
        <end position="73"/>
    </location>
</feature>
<evidence type="ECO:0000313" key="2">
    <source>
        <dbReference type="EMBL" id="CAJ1947729.1"/>
    </source>
</evidence>
<name>A0AAD2FNS3_9STRA</name>
<sequence length="95" mass="10562">MKQSLERESSWAKLDVNDSPINKRGAMKALPTLDENRSNKSIGRMDEAAGFQSTSQVTPTPQDSESKKGRREHMKKMSSWACLGFDDLDLDGLCA</sequence>
<dbReference type="Proteomes" id="UP001295423">
    <property type="component" value="Unassembled WGS sequence"/>
</dbReference>
<proteinExistence type="predicted"/>
<evidence type="ECO:0000313" key="3">
    <source>
        <dbReference type="Proteomes" id="UP001295423"/>
    </source>
</evidence>
<keyword evidence="3" id="KW-1185">Reference proteome</keyword>
<gene>
    <name evidence="2" type="ORF">CYCCA115_LOCUS11279</name>
</gene>
<dbReference type="EMBL" id="CAKOGP040001736">
    <property type="protein sequence ID" value="CAJ1947729.1"/>
    <property type="molecule type" value="Genomic_DNA"/>
</dbReference>